<feature type="signal peptide" evidence="3">
    <location>
        <begin position="1"/>
        <end position="18"/>
    </location>
</feature>
<comment type="caution">
    <text evidence="4">The sequence shown here is derived from an EMBL/GenBank/DDBJ whole genome shotgun (WGS) entry which is preliminary data.</text>
</comment>
<evidence type="ECO:0000256" key="3">
    <source>
        <dbReference type="SAM" id="SignalP"/>
    </source>
</evidence>
<evidence type="ECO:0000256" key="1">
    <source>
        <dbReference type="SAM" id="MobiDB-lite"/>
    </source>
</evidence>
<keyword evidence="2" id="KW-0812">Transmembrane</keyword>
<keyword evidence="2" id="KW-0472">Membrane</keyword>
<evidence type="ECO:0000313" key="5">
    <source>
        <dbReference type="Proteomes" id="UP001054902"/>
    </source>
</evidence>
<gene>
    <name evidence="4" type="ORF">CTEN210_05239</name>
</gene>
<feature type="chain" id="PRO_5042117015" description="PSI-F" evidence="3">
    <location>
        <begin position="19"/>
        <end position="192"/>
    </location>
</feature>
<accession>A0AAD3CN56</accession>
<dbReference type="EMBL" id="BLLK01000029">
    <property type="protein sequence ID" value="GFH48763.1"/>
    <property type="molecule type" value="Genomic_DNA"/>
</dbReference>
<keyword evidence="5" id="KW-1185">Reference proteome</keyword>
<evidence type="ECO:0008006" key="6">
    <source>
        <dbReference type="Google" id="ProtNLM"/>
    </source>
</evidence>
<keyword evidence="2" id="KW-1133">Transmembrane helix</keyword>
<feature type="region of interest" description="Disordered" evidence="1">
    <location>
        <begin position="35"/>
        <end position="55"/>
    </location>
</feature>
<feature type="compositionally biased region" description="Low complexity" evidence="1">
    <location>
        <begin position="36"/>
        <end position="52"/>
    </location>
</feature>
<dbReference type="AlphaFoldDB" id="A0AAD3CN56"/>
<evidence type="ECO:0000313" key="4">
    <source>
        <dbReference type="EMBL" id="GFH48763.1"/>
    </source>
</evidence>
<proteinExistence type="predicted"/>
<evidence type="ECO:0000256" key="2">
    <source>
        <dbReference type="SAM" id="Phobius"/>
    </source>
</evidence>
<name>A0AAD3CN56_9STRA</name>
<organism evidence="4 5">
    <name type="scientific">Chaetoceros tenuissimus</name>
    <dbReference type="NCBI Taxonomy" id="426638"/>
    <lineage>
        <taxon>Eukaryota</taxon>
        <taxon>Sar</taxon>
        <taxon>Stramenopiles</taxon>
        <taxon>Ochrophyta</taxon>
        <taxon>Bacillariophyta</taxon>
        <taxon>Coscinodiscophyceae</taxon>
        <taxon>Chaetocerotophycidae</taxon>
        <taxon>Chaetocerotales</taxon>
        <taxon>Chaetocerotaceae</taxon>
        <taxon>Chaetoceros</taxon>
    </lineage>
</organism>
<dbReference type="Proteomes" id="UP001054902">
    <property type="component" value="Unassembled WGS sequence"/>
</dbReference>
<reference evidence="4 5" key="1">
    <citation type="journal article" date="2021" name="Sci. Rep.">
        <title>The genome of the diatom Chaetoceros tenuissimus carries an ancient integrated fragment of an extant virus.</title>
        <authorList>
            <person name="Hongo Y."/>
            <person name="Kimura K."/>
            <person name="Takaki Y."/>
            <person name="Yoshida Y."/>
            <person name="Baba S."/>
            <person name="Kobayashi G."/>
            <person name="Nagasaki K."/>
            <person name="Hano T."/>
            <person name="Tomaru Y."/>
        </authorList>
    </citation>
    <scope>NUCLEOTIDE SEQUENCE [LARGE SCALE GENOMIC DNA]</scope>
    <source>
        <strain evidence="4 5">NIES-3715</strain>
    </source>
</reference>
<feature type="transmembrane region" description="Helical" evidence="2">
    <location>
        <begin position="169"/>
        <end position="190"/>
    </location>
</feature>
<keyword evidence="3" id="KW-0732">Signal</keyword>
<protein>
    <recommendedName>
        <fullName evidence="6">PSI-F</fullName>
    </recommendedName>
</protein>
<sequence length="192" mass="20483">MKSVAVVTLACMLATASAFTAPTMATRAIGNPFKKAAAPAPAPAATSAPPASQGYPSIADSASKIKFNISGGGNKAPPTPYQVPNFADSRLQIERDPEFYKEAAKTRKTAFSRNQEYVFEDGLTEIERKQRATIPGFLTGSAKSQIDESAIRDDVEVDTLIFGLDTDRFQLLFIAVFGLFTLVGSLSGNLNL</sequence>